<protein>
    <submittedName>
        <fullName evidence="4">Phage integrase N-terminal SAM-like domain-containing protein</fullName>
    </submittedName>
</protein>
<dbReference type="Pfam" id="PF13495">
    <property type="entry name" value="Phage_int_SAM_4"/>
    <property type="match status" value="1"/>
</dbReference>
<dbReference type="EMBL" id="JBEVCJ010000023">
    <property type="protein sequence ID" value="MET1256573.1"/>
    <property type="molecule type" value="Genomic_DNA"/>
</dbReference>
<feature type="domain" description="Integrase SAM-like N-terminal" evidence="3">
    <location>
        <begin position="92"/>
        <end position="171"/>
    </location>
</feature>
<accession>A0ABV2BXA7</accession>
<proteinExistence type="predicted"/>
<keyword evidence="5" id="KW-1185">Reference proteome</keyword>
<comment type="caution">
    <text evidence="4">The sequence shown here is derived from an EMBL/GenBank/DDBJ whole genome shotgun (WGS) entry which is preliminary data.</text>
</comment>
<dbReference type="Proteomes" id="UP001548189">
    <property type="component" value="Unassembled WGS sequence"/>
</dbReference>
<keyword evidence="1" id="KW-0238">DNA-binding</keyword>
<evidence type="ECO:0000313" key="5">
    <source>
        <dbReference type="Proteomes" id="UP001548189"/>
    </source>
</evidence>
<evidence type="ECO:0000256" key="1">
    <source>
        <dbReference type="ARBA" id="ARBA00023125"/>
    </source>
</evidence>
<dbReference type="InterPro" id="IPR004107">
    <property type="entry name" value="Integrase_SAM-like_N"/>
</dbReference>
<dbReference type="Gene3D" id="1.10.150.130">
    <property type="match status" value="1"/>
</dbReference>
<evidence type="ECO:0000313" key="4">
    <source>
        <dbReference type="EMBL" id="MET1256573.1"/>
    </source>
</evidence>
<dbReference type="RefSeq" id="WP_353897159.1">
    <property type="nucleotide sequence ID" value="NZ_JBEVCJ010000023.1"/>
</dbReference>
<evidence type="ECO:0000259" key="3">
    <source>
        <dbReference type="Pfam" id="PF13495"/>
    </source>
</evidence>
<evidence type="ECO:0000256" key="2">
    <source>
        <dbReference type="SAM" id="MobiDB-lite"/>
    </source>
</evidence>
<name>A0ABV2BXA7_9GAMM</name>
<gene>
    <name evidence="4" type="ORF">ABVT43_15640</name>
</gene>
<dbReference type="InterPro" id="IPR010998">
    <property type="entry name" value="Integrase_recombinase_N"/>
</dbReference>
<sequence>MDNSKKIGKVSEISTAYQLKKLTPKTIPQISDSSETNNKPAQPVRVNNRQQPTKVILNSIKPPNTVNQISQLSYLKQAANHQPVKGPSVIDLFYQFIAKQPLSESTKKNYITWTLRFVRFCQEQGYKTQGHIQVSAFLTYLAKPLNFEPQVQQSALNALTFLFTRFLGHSLDNVHYYKNKQRVGYQNKFRANHCLGVINNLQGTHLLVAKLIVKANLKIREAINIRLGDINLKTNQIIIRHFNGSEKFSFNIPVALIMDIRIQLMKVRSLVQREKELNQAQGDIELDMLSQCLEPDWQYLFPYQHKNSDGKVLSYLNRLPLNVFKCDIKLAIEQYLRFLPDSAQKKM</sequence>
<feature type="region of interest" description="Disordered" evidence="2">
    <location>
        <begin position="26"/>
        <end position="45"/>
    </location>
</feature>
<reference evidence="4 5" key="1">
    <citation type="submission" date="2024-06" db="EMBL/GenBank/DDBJ databases">
        <authorList>
            <person name="Li F."/>
        </authorList>
    </citation>
    <scope>NUCLEOTIDE SEQUENCE [LARGE SCALE GENOMIC DNA]</scope>
    <source>
        <strain evidence="4 5">GXAS 311</strain>
    </source>
</reference>
<organism evidence="4 5">
    <name type="scientific">Aliikangiella maris</name>
    <dbReference type="NCBI Taxonomy" id="3162458"/>
    <lineage>
        <taxon>Bacteria</taxon>
        <taxon>Pseudomonadati</taxon>
        <taxon>Pseudomonadota</taxon>
        <taxon>Gammaproteobacteria</taxon>
        <taxon>Oceanospirillales</taxon>
        <taxon>Pleioneaceae</taxon>
        <taxon>Aliikangiella</taxon>
    </lineage>
</organism>